<gene>
    <name evidence="3" type="ORF">HS088_TW18G00325</name>
</gene>
<evidence type="ECO:0000259" key="1">
    <source>
        <dbReference type="Pfam" id="PF00646"/>
    </source>
</evidence>
<comment type="caution">
    <text evidence="3">The sequence shown here is derived from an EMBL/GenBank/DDBJ whole genome shotgun (WGS) entry which is preliminary data.</text>
</comment>
<dbReference type="EMBL" id="JAAARO010000018">
    <property type="protein sequence ID" value="KAF5731642.1"/>
    <property type="molecule type" value="Genomic_DNA"/>
</dbReference>
<dbReference type="NCBIfam" id="TIGR01640">
    <property type="entry name" value="F_box_assoc_1"/>
    <property type="match status" value="1"/>
</dbReference>
<reference evidence="3 4" key="1">
    <citation type="journal article" date="2020" name="Nat. Commun.">
        <title>Genome of Tripterygium wilfordii and identification of cytochrome P450 involved in triptolide biosynthesis.</title>
        <authorList>
            <person name="Tu L."/>
            <person name="Su P."/>
            <person name="Zhang Z."/>
            <person name="Gao L."/>
            <person name="Wang J."/>
            <person name="Hu T."/>
            <person name="Zhou J."/>
            <person name="Zhang Y."/>
            <person name="Zhao Y."/>
            <person name="Liu Y."/>
            <person name="Song Y."/>
            <person name="Tong Y."/>
            <person name="Lu Y."/>
            <person name="Yang J."/>
            <person name="Xu C."/>
            <person name="Jia M."/>
            <person name="Peters R.J."/>
            <person name="Huang L."/>
            <person name="Gao W."/>
        </authorList>
    </citation>
    <scope>NUCLEOTIDE SEQUENCE [LARGE SCALE GENOMIC DNA]</scope>
    <source>
        <strain evidence="4">cv. XIE 37</strain>
        <tissue evidence="3">Leaf</tissue>
    </source>
</reference>
<dbReference type="InterPro" id="IPR017451">
    <property type="entry name" value="F-box-assoc_interact_dom"/>
</dbReference>
<dbReference type="CDD" id="cd22157">
    <property type="entry name" value="F-box_AtFBW1-like"/>
    <property type="match status" value="1"/>
</dbReference>
<evidence type="ECO:0000259" key="2">
    <source>
        <dbReference type="Pfam" id="PF07734"/>
    </source>
</evidence>
<dbReference type="Pfam" id="PF07734">
    <property type="entry name" value="FBA_1"/>
    <property type="match status" value="1"/>
</dbReference>
<dbReference type="InParanoid" id="A0A7J7CC12"/>
<dbReference type="InterPro" id="IPR050796">
    <property type="entry name" value="SCF_F-box_component"/>
</dbReference>
<sequence length="415" mass="47400">MAMTDISDDVVIDILPRLPVKSLMRFNSVCKAWHALFRNPDFISMHSVKRAALCKSNTPLLVKRGAHGENCLTFISSTANHDGSEKTLWIKEIIYLPIGWNLLSNPRVVGPCNGLLCLFEHTNPVKIVLWNPATREFKPLPLAPIENDDSSSTQITFCEEVGFGFDSKSNDYKVIMFISDLKGGRRRLRRAELYSLKRDCWKEIPSWRGILPAADDIVFDVRLSSLYVDGVYYWLMVGDHTDWIMSFNMADEVFDIMPLSNFSVSIADEVFERTGMPASSRRGRYRTTLAILDGSIHAFLYPRSYSFEDYFVYIWVMTENGVKESWIKQARIGPISRDHLPVGFWESGELCLEDSIGKLVLYDPGTQKVKNLKLHGVKYRLLPANYAESLVFINGRGEDEDKPIIRVRYRTVISS</sequence>
<accession>A0A7J7CC12</accession>
<dbReference type="PANTHER" id="PTHR31672">
    <property type="entry name" value="BNACNNG10540D PROTEIN"/>
    <property type="match status" value="1"/>
</dbReference>
<dbReference type="FunCoup" id="A0A7J7CC12">
    <property type="interactions" value="63"/>
</dbReference>
<dbReference type="InterPro" id="IPR036047">
    <property type="entry name" value="F-box-like_dom_sf"/>
</dbReference>
<dbReference type="AlphaFoldDB" id="A0A7J7CC12"/>
<feature type="domain" description="F-box associated beta-propeller type 1" evidence="2">
    <location>
        <begin position="90"/>
        <end position="362"/>
    </location>
</feature>
<dbReference type="PANTHER" id="PTHR31672:SF10">
    <property type="entry name" value="F-BOX DOMAIN-CONTAINING PROTEIN"/>
    <property type="match status" value="1"/>
</dbReference>
<dbReference type="Gene3D" id="1.20.1280.50">
    <property type="match status" value="1"/>
</dbReference>
<dbReference type="InterPro" id="IPR006527">
    <property type="entry name" value="F-box-assoc_dom_typ1"/>
</dbReference>
<evidence type="ECO:0000313" key="3">
    <source>
        <dbReference type="EMBL" id="KAF5731642.1"/>
    </source>
</evidence>
<keyword evidence="4" id="KW-1185">Reference proteome</keyword>
<name>A0A7J7CC12_TRIWF</name>
<dbReference type="Proteomes" id="UP000593562">
    <property type="component" value="Unassembled WGS sequence"/>
</dbReference>
<dbReference type="OrthoDB" id="1867629at2759"/>
<dbReference type="Pfam" id="PF00646">
    <property type="entry name" value="F-box"/>
    <property type="match status" value="1"/>
</dbReference>
<dbReference type="SUPFAM" id="SSF81383">
    <property type="entry name" value="F-box domain"/>
    <property type="match status" value="1"/>
</dbReference>
<dbReference type="InterPro" id="IPR001810">
    <property type="entry name" value="F-box_dom"/>
</dbReference>
<feature type="domain" description="F-box" evidence="1">
    <location>
        <begin position="5"/>
        <end position="42"/>
    </location>
</feature>
<organism evidence="3 4">
    <name type="scientific">Tripterygium wilfordii</name>
    <name type="common">Thunder God vine</name>
    <dbReference type="NCBI Taxonomy" id="458696"/>
    <lineage>
        <taxon>Eukaryota</taxon>
        <taxon>Viridiplantae</taxon>
        <taxon>Streptophyta</taxon>
        <taxon>Embryophyta</taxon>
        <taxon>Tracheophyta</taxon>
        <taxon>Spermatophyta</taxon>
        <taxon>Magnoliopsida</taxon>
        <taxon>eudicotyledons</taxon>
        <taxon>Gunneridae</taxon>
        <taxon>Pentapetalae</taxon>
        <taxon>rosids</taxon>
        <taxon>fabids</taxon>
        <taxon>Celastrales</taxon>
        <taxon>Celastraceae</taxon>
        <taxon>Tripterygium</taxon>
    </lineage>
</organism>
<evidence type="ECO:0000313" key="4">
    <source>
        <dbReference type="Proteomes" id="UP000593562"/>
    </source>
</evidence>
<protein>
    <submittedName>
        <fullName evidence="3">F-box and associated interaction domains-containing protein putative isoform 1</fullName>
    </submittedName>
</protein>
<proteinExistence type="predicted"/>